<dbReference type="RefSeq" id="WP_145364544.1">
    <property type="nucleotide sequence ID" value="NZ_CP036268.1"/>
</dbReference>
<feature type="domain" description="Peptidase S49" evidence="5">
    <location>
        <begin position="127"/>
        <end position="281"/>
    </location>
</feature>
<dbReference type="InterPro" id="IPR004635">
    <property type="entry name" value="Pept_S49_SppA"/>
</dbReference>
<gene>
    <name evidence="6" type="primary">sppA_1</name>
    <name evidence="6" type="ORF">Pan189_28320</name>
</gene>
<evidence type="ECO:0000256" key="2">
    <source>
        <dbReference type="ARBA" id="ARBA00022670"/>
    </source>
</evidence>
<keyword evidence="2" id="KW-0645">Protease</keyword>
<dbReference type="EC" id="3.4.21.-" evidence="6"/>
<dbReference type="InterPro" id="IPR047272">
    <property type="entry name" value="S49_SppA_C"/>
</dbReference>
<dbReference type="OrthoDB" id="9764363at2"/>
<dbReference type="AlphaFoldDB" id="A0A517R3G9"/>
<dbReference type="GO" id="GO:0006508">
    <property type="term" value="P:proteolysis"/>
    <property type="evidence" value="ECO:0007669"/>
    <property type="project" value="UniProtKB-KW"/>
</dbReference>
<dbReference type="InterPro" id="IPR029045">
    <property type="entry name" value="ClpP/crotonase-like_dom_sf"/>
</dbReference>
<accession>A0A517R3G9</accession>
<protein>
    <submittedName>
        <fullName evidence="6">Signal peptide peptidase SppA</fullName>
        <ecNumber evidence="6">3.4.21.-</ecNumber>
    </submittedName>
</protein>
<comment type="similarity">
    <text evidence="1">Belongs to the peptidase S49 family.</text>
</comment>
<evidence type="ECO:0000313" key="6">
    <source>
        <dbReference type="EMBL" id="QDT38438.1"/>
    </source>
</evidence>
<dbReference type="SUPFAM" id="SSF52096">
    <property type="entry name" value="ClpP/crotonase"/>
    <property type="match status" value="1"/>
</dbReference>
<dbReference type="KEGG" id="svp:Pan189_28320"/>
<dbReference type="Gene3D" id="6.20.330.10">
    <property type="match status" value="1"/>
</dbReference>
<dbReference type="PANTHER" id="PTHR42987:SF7">
    <property type="entry name" value="SIGNAL PEPTIDE PEPTIDASE SPPA-RELATED"/>
    <property type="match status" value="1"/>
</dbReference>
<keyword evidence="7" id="KW-1185">Reference proteome</keyword>
<dbReference type="CDD" id="cd07023">
    <property type="entry name" value="S49_Sppa_N_C"/>
    <property type="match status" value="1"/>
</dbReference>
<evidence type="ECO:0000256" key="3">
    <source>
        <dbReference type="ARBA" id="ARBA00022801"/>
    </source>
</evidence>
<dbReference type="InterPro" id="IPR002142">
    <property type="entry name" value="Peptidase_S49"/>
</dbReference>
<dbReference type="Pfam" id="PF01343">
    <property type="entry name" value="Peptidase_S49"/>
    <property type="match status" value="1"/>
</dbReference>
<proteinExistence type="inferred from homology"/>
<evidence type="ECO:0000259" key="5">
    <source>
        <dbReference type="Pfam" id="PF01343"/>
    </source>
</evidence>
<dbReference type="GO" id="GO:0008236">
    <property type="term" value="F:serine-type peptidase activity"/>
    <property type="evidence" value="ECO:0007669"/>
    <property type="project" value="UniProtKB-KW"/>
</dbReference>
<evidence type="ECO:0000313" key="7">
    <source>
        <dbReference type="Proteomes" id="UP000317318"/>
    </source>
</evidence>
<sequence length="338" mass="36806">MSSLPTADSRPAKPPRKKRKSSWAARLLLLLLICSIGANAFMYSQYEEYFQFNSQPKESFRDGDADSDDKIAVIEIGGTIMPPVTEQTIDSIEKAKDDAAVKGVILSVDSPGGIVADSHQIYHALKELSAIKPVYVSMKRLAASGGYYVSMGIGEQGRIFAEPTTWTGSIGVIIPRYDMTELGSKIGVQADAIKTGKFKDSLNPLRPLTQEEVELWNAIIDDSFDLFVKVIVDNRPGLDEAKVRELATGQVYTANQALEAGLVDEIGFEDAAVKALEAKLGLSNTRIVTYTHPADWSAAISLIQARDHRAEILETFLNAGVPRAYYLFSSLTPASVGD</sequence>
<dbReference type="PANTHER" id="PTHR42987">
    <property type="entry name" value="PEPTIDASE S49"/>
    <property type="match status" value="1"/>
</dbReference>
<organism evidence="6 7">
    <name type="scientific">Stratiformator vulcanicus</name>
    <dbReference type="NCBI Taxonomy" id="2527980"/>
    <lineage>
        <taxon>Bacteria</taxon>
        <taxon>Pseudomonadati</taxon>
        <taxon>Planctomycetota</taxon>
        <taxon>Planctomycetia</taxon>
        <taxon>Planctomycetales</taxon>
        <taxon>Planctomycetaceae</taxon>
        <taxon>Stratiformator</taxon>
    </lineage>
</organism>
<dbReference type="Gene3D" id="3.90.226.10">
    <property type="entry name" value="2-enoyl-CoA Hydratase, Chain A, domain 1"/>
    <property type="match status" value="1"/>
</dbReference>
<evidence type="ECO:0000256" key="4">
    <source>
        <dbReference type="ARBA" id="ARBA00022825"/>
    </source>
</evidence>
<dbReference type="Proteomes" id="UP000317318">
    <property type="component" value="Chromosome"/>
</dbReference>
<keyword evidence="3 6" id="KW-0378">Hydrolase</keyword>
<keyword evidence="4" id="KW-0720">Serine protease</keyword>
<evidence type="ECO:0000256" key="1">
    <source>
        <dbReference type="ARBA" id="ARBA00008683"/>
    </source>
</evidence>
<name>A0A517R3G9_9PLAN</name>
<dbReference type="EMBL" id="CP036268">
    <property type="protein sequence ID" value="QDT38438.1"/>
    <property type="molecule type" value="Genomic_DNA"/>
</dbReference>
<dbReference type="NCBIfam" id="TIGR00706">
    <property type="entry name" value="SppA_dom"/>
    <property type="match status" value="1"/>
</dbReference>
<reference evidence="6 7" key="1">
    <citation type="submission" date="2019-02" db="EMBL/GenBank/DDBJ databases">
        <title>Deep-cultivation of Planctomycetes and their phenomic and genomic characterization uncovers novel biology.</title>
        <authorList>
            <person name="Wiegand S."/>
            <person name="Jogler M."/>
            <person name="Boedeker C."/>
            <person name="Pinto D."/>
            <person name="Vollmers J."/>
            <person name="Rivas-Marin E."/>
            <person name="Kohn T."/>
            <person name="Peeters S.H."/>
            <person name="Heuer A."/>
            <person name="Rast P."/>
            <person name="Oberbeckmann S."/>
            <person name="Bunk B."/>
            <person name="Jeske O."/>
            <person name="Meyerdierks A."/>
            <person name="Storesund J.E."/>
            <person name="Kallscheuer N."/>
            <person name="Luecker S."/>
            <person name="Lage O.M."/>
            <person name="Pohl T."/>
            <person name="Merkel B.J."/>
            <person name="Hornburger P."/>
            <person name="Mueller R.-W."/>
            <person name="Bruemmer F."/>
            <person name="Labrenz M."/>
            <person name="Spormann A.M."/>
            <person name="Op den Camp H."/>
            <person name="Overmann J."/>
            <person name="Amann R."/>
            <person name="Jetten M.S.M."/>
            <person name="Mascher T."/>
            <person name="Medema M.H."/>
            <person name="Devos D.P."/>
            <person name="Kaster A.-K."/>
            <person name="Ovreas L."/>
            <person name="Rohde M."/>
            <person name="Galperin M.Y."/>
            <person name="Jogler C."/>
        </authorList>
    </citation>
    <scope>NUCLEOTIDE SEQUENCE [LARGE SCALE GENOMIC DNA]</scope>
    <source>
        <strain evidence="6 7">Pan189</strain>
    </source>
</reference>